<keyword evidence="3" id="KW-1185">Reference proteome</keyword>
<dbReference type="InterPro" id="IPR016181">
    <property type="entry name" value="Acyl_CoA_acyltransferase"/>
</dbReference>
<feature type="region of interest" description="Disordered" evidence="1">
    <location>
        <begin position="72"/>
        <end position="135"/>
    </location>
</feature>
<dbReference type="SUPFAM" id="SSF55729">
    <property type="entry name" value="Acyl-CoA N-acyltransferases (Nat)"/>
    <property type="match status" value="1"/>
</dbReference>
<feature type="region of interest" description="Disordered" evidence="1">
    <location>
        <begin position="334"/>
        <end position="369"/>
    </location>
</feature>
<protein>
    <recommendedName>
        <fullName evidence="4">N-acetyltransferase domain-containing protein</fullName>
    </recommendedName>
</protein>
<evidence type="ECO:0000313" key="2">
    <source>
        <dbReference type="EMBL" id="CEN62424.1"/>
    </source>
</evidence>
<feature type="compositionally biased region" description="Polar residues" evidence="1">
    <location>
        <begin position="116"/>
        <end position="127"/>
    </location>
</feature>
<dbReference type="Gene3D" id="3.40.630.30">
    <property type="match status" value="1"/>
</dbReference>
<evidence type="ECO:0000256" key="1">
    <source>
        <dbReference type="SAM" id="MobiDB-lite"/>
    </source>
</evidence>
<feature type="region of interest" description="Disordered" evidence="1">
    <location>
        <begin position="27"/>
        <end position="49"/>
    </location>
</feature>
<evidence type="ECO:0000313" key="3">
    <source>
        <dbReference type="Proteomes" id="UP000054771"/>
    </source>
</evidence>
<reference evidence="3" key="1">
    <citation type="journal article" date="2016" name="Genome Announc.">
        <title>Draft genome sequences of fungus Aspergillus calidoustus.</title>
        <authorList>
            <person name="Horn F."/>
            <person name="Linde J."/>
            <person name="Mattern D.J."/>
            <person name="Walther G."/>
            <person name="Guthke R."/>
            <person name="Scherlach K."/>
            <person name="Martin K."/>
            <person name="Brakhage A.A."/>
            <person name="Petzke L."/>
            <person name="Valiante V."/>
        </authorList>
    </citation>
    <scope>NUCLEOTIDE SEQUENCE [LARGE SCALE GENOMIC DNA]</scope>
    <source>
        <strain evidence="3">SF006504</strain>
    </source>
</reference>
<name>A0A0U5HLF0_ASPCI</name>
<gene>
    <name evidence="2" type="ORF">ASPCAL09059</name>
</gene>
<feature type="region of interest" description="Disordered" evidence="1">
    <location>
        <begin position="241"/>
        <end position="265"/>
    </location>
</feature>
<organism evidence="2 3">
    <name type="scientific">Aspergillus calidoustus</name>
    <dbReference type="NCBI Taxonomy" id="454130"/>
    <lineage>
        <taxon>Eukaryota</taxon>
        <taxon>Fungi</taxon>
        <taxon>Dikarya</taxon>
        <taxon>Ascomycota</taxon>
        <taxon>Pezizomycotina</taxon>
        <taxon>Eurotiomycetes</taxon>
        <taxon>Eurotiomycetidae</taxon>
        <taxon>Eurotiales</taxon>
        <taxon>Aspergillaceae</taxon>
        <taxon>Aspergillus</taxon>
        <taxon>Aspergillus subgen. Nidulantes</taxon>
    </lineage>
</organism>
<dbReference type="AlphaFoldDB" id="A0A0U5HLF0"/>
<sequence>MGNMEICDSPDLWSRMKTAKEILRTEGFSSKYRSPPSSPIEETTKISSKIKPETEVTEEFEVRAMAVSVPDLEASFPQDQTPELEDPNPARGSTVMSADSTVKGASHSPAMKPNEASRNPRTPTLTPVPSFPPLSKQTTIAKQRYYPVIPLTLEEAIARAKGASDNYNRELLATNHREVPKIVAPDRTPTPRPSRACVASQETQEPPQVSRKSHLAPVLPKRVTPVTPLVRNGTTLRLRARSPKPLAPQKQKSPVPHAPHIPSPLAKEITVNSSIAPNEALEIENKPEISFIFADTGETGMMSTSNSSDTVLMPPVGGYRKGRALSYQSMEIERTPAAQPFPSPDSIDFDTSSEESHPSDHEHEDWQKGVTVPKENRRDYLLGAEEDVHEELQRLQKAALVKAFRGGQGNSEETASPELLARCRDGPGTDILSPIYQHLEKARLAPQEDTPDYSNLPGTSYVFSAEEIDTEKDPKVLQSELETQVEVWRELYNKTPRTYPSVSDKKLTLFPAADDCHKRALARVRKSLAKIKDLNFSSKSETTVTKRSKRIVQEHAWSDKFIANWEYCPHGISDAKWYRARFQSWLDGNIPRECYVDIFHEAFFQGTAHADGETSMFILDMRKYKSIIHPSDKQGWNHAHESVAGYIYNIIAQKKKAEEEDHLRREMDRKVRRDALHSPRLRSPSSPVANIYLRPAEEKDAPGLEEIIDWYAKNSSRSPNTNTRTNIDSEQVLQRIRGCREAQLPFIVAVDRHRSSSKRPENILGYALAKEFDSDAYACHYTAELELFVKDGETNQGIGKCLLDRLLQACDPSYDSKGGYQFHASTDDRSAYYPGGRRRLARLVFTLSYVGNDSREIADHKRVKKWLEEHAGFEEQGLLWGVRVWGTKFLNVAYLVRSTGHNRPDTWDK</sequence>
<evidence type="ECO:0008006" key="4">
    <source>
        <dbReference type="Google" id="ProtNLM"/>
    </source>
</evidence>
<dbReference type="EMBL" id="CDMC01000007">
    <property type="protein sequence ID" value="CEN62424.1"/>
    <property type="molecule type" value="Genomic_DNA"/>
</dbReference>
<dbReference type="OrthoDB" id="2129362at2759"/>
<proteinExistence type="predicted"/>
<dbReference type="Proteomes" id="UP000054771">
    <property type="component" value="Unassembled WGS sequence"/>
</dbReference>
<feature type="compositionally biased region" description="Basic and acidic residues" evidence="1">
    <location>
        <begin position="354"/>
        <end position="367"/>
    </location>
</feature>
<accession>A0A0U5HLF0</accession>